<dbReference type="InterPro" id="IPR001611">
    <property type="entry name" value="Leu-rich_rpt"/>
</dbReference>
<dbReference type="PROSITE" id="PS51450">
    <property type="entry name" value="LRR"/>
    <property type="match status" value="1"/>
</dbReference>
<evidence type="ECO:0000256" key="2">
    <source>
        <dbReference type="ARBA" id="ARBA00022737"/>
    </source>
</evidence>
<evidence type="ECO:0000259" key="4">
    <source>
        <dbReference type="SMART" id="SM00446"/>
    </source>
</evidence>
<dbReference type="PANTHER" id="PTHR18849">
    <property type="entry name" value="LEUCINE RICH REPEAT PROTEIN"/>
    <property type="match status" value="1"/>
</dbReference>
<protein>
    <recommendedName>
        <fullName evidence="4">U2A'/phosphoprotein 32 family A C-terminal domain-containing protein</fullName>
    </recommendedName>
</protein>
<organism evidence="5 6">
    <name type="scientific">Leptomonas seymouri</name>
    <dbReference type="NCBI Taxonomy" id="5684"/>
    <lineage>
        <taxon>Eukaryota</taxon>
        <taxon>Discoba</taxon>
        <taxon>Euglenozoa</taxon>
        <taxon>Kinetoplastea</taxon>
        <taxon>Metakinetoplastina</taxon>
        <taxon>Trypanosomatida</taxon>
        <taxon>Trypanosomatidae</taxon>
        <taxon>Leishmaniinae</taxon>
        <taxon>Leptomonas</taxon>
    </lineage>
</organism>
<keyword evidence="2" id="KW-0677">Repeat</keyword>
<accession>A0A0N1IJM3</accession>
<feature type="domain" description="U2A'/phosphoprotein 32 family A C-terminal" evidence="4">
    <location>
        <begin position="104"/>
        <end position="122"/>
    </location>
</feature>
<dbReference type="InterPro" id="IPR055004">
    <property type="entry name" value="CFAP410_C"/>
</dbReference>
<evidence type="ECO:0000256" key="3">
    <source>
        <dbReference type="SAM" id="MobiDB-lite"/>
    </source>
</evidence>
<evidence type="ECO:0000256" key="1">
    <source>
        <dbReference type="ARBA" id="ARBA00022614"/>
    </source>
</evidence>
<dbReference type="Pfam" id="PF14580">
    <property type="entry name" value="LRR_9"/>
    <property type="match status" value="1"/>
</dbReference>
<name>A0A0N1IJM3_LEPSE</name>
<dbReference type="Proteomes" id="UP000038009">
    <property type="component" value="Unassembled WGS sequence"/>
</dbReference>
<keyword evidence="1" id="KW-0433">Leucine-rich repeat</keyword>
<dbReference type="VEuPathDB" id="TriTrypDB:Lsey_0199_0020"/>
<dbReference type="SMART" id="SM00446">
    <property type="entry name" value="LRRcap"/>
    <property type="match status" value="1"/>
</dbReference>
<dbReference type="EMBL" id="LJSK01000199">
    <property type="protein sequence ID" value="KPI85255.1"/>
    <property type="molecule type" value="Genomic_DNA"/>
</dbReference>
<feature type="region of interest" description="Disordered" evidence="3">
    <location>
        <begin position="163"/>
        <end position="272"/>
    </location>
</feature>
<dbReference type="SUPFAM" id="SSF52058">
    <property type="entry name" value="L domain-like"/>
    <property type="match status" value="1"/>
</dbReference>
<feature type="compositionally biased region" description="Low complexity" evidence="3">
    <location>
        <begin position="239"/>
        <end position="257"/>
    </location>
</feature>
<dbReference type="AlphaFoldDB" id="A0A0N1IJM3"/>
<feature type="compositionally biased region" description="Low complexity" evidence="3">
    <location>
        <begin position="173"/>
        <end position="188"/>
    </location>
</feature>
<dbReference type="PANTHER" id="PTHR18849:SF18">
    <property type="entry name" value="LEUCINE-RICH REPEAT PROTEIN (LRRP)"/>
    <property type="match status" value="1"/>
</dbReference>
<dbReference type="Pfam" id="PF22800">
    <property type="entry name" value="CFAP410_C"/>
    <property type="match status" value="1"/>
</dbReference>
<keyword evidence="6" id="KW-1185">Reference proteome</keyword>
<reference evidence="5 6" key="1">
    <citation type="journal article" date="2015" name="PLoS Pathog.">
        <title>Leptomonas seymouri: Adaptations to the Dixenous Life Cycle Analyzed by Genome Sequencing, Transcriptome Profiling and Co-infection with Leishmania donovani.</title>
        <authorList>
            <person name="Kraeva N."/>
            <person name="Butenko A."/>
            <person name="Hlavacova J."/>
            <person name="Kostygov A."/>
            <person name="Myskova J."/>
            <person name="Grybchuk D."/>
            <person name="Lestinova T."/>
            <person name="Votypka J."/>
            <person name="Volf P."/>
            <person name="Opperdoes F."/>
            <person name="Flegontov P."/>
            <person name="Lukes J."/>
            <person name="Yurchenko V."/>
        </authorList>
    </citation>
    <scope>NUCLEOTIDE SEQUENCE [LARGE SCALE GENOMIC DNA]</scope>
    <source>
        <strain evidence="5 6">ATCC 30220</strain>
    </source>
</reference>
<sequence>MAGILTLNLVLQKSKVDDIRRIQKLNVCAAQLQDIGVLRQASNLEVLSMSLNEISELGAISNCRHLTELYLRKNYVRDINQVLHLSRLPYLAVLNLSDNPISRDPNYRRFVIAAIPSLERLDDRDVTDEERDDALRIFPQLLNFSPPPSKYAQTTEGYAAPTMQERQAHARVTRSPGGSAGPTSASRRNANISNAGYDNENRHRSSASGSAPARKAPSGSAHQDPRVAPRGGSGGGVHAPAASPPQQAHPAAPARAKAVNEYPSSVSMEGGPTEEGVVQAIKVLCSELSFEALGEVRRFIDSMGGN</sequence>
<dbReference type="InterPro" id="IPR032675">
    <property type="entry name" value="LRR_dom_sf"/>
</dbReference>
<comment type="caution">
    <text evidence="5">The sequence shown here is derived from an EMBL/GenBank/DDBJ whole genome shotgun (WGS) entry which is preliminary data.</text>
</comment>
<evidence type="ECO:0000313" key="5">
    <source>
        <dbReference type="EMBL" id="KPI85255.1"/>
    </source>
</evidence>
<dbReference type="InterPro" id="IPR003603">
    <property type="entry name" value="U2A'_phosphoprotein32A_C"/>
</dbReference>
<evidence type="ECO:0000313" key="6">
    <source>
        <dbReference type="Proteomes" id="UP000038009"/>
    </source>
</evidence>
<dbReference type="OMA" id="TENPICQ"/>
<dbReference type="OrthoDB" id="1517790at2759"/>
<proteinExistence type="predicted"/>
<dbReference type="Gene3D" id="3.80.10.10">
    <property type="entry name" value="Ribonuclease Inhibitor"/>
    <property type="match status" value="1"/>
</dbReference>
<gene>
    <name evidence="5" type="ORF">ABL78_5672</name>
</gene>